<accession>A0ABX7VZ47</accession>
<dbReference type="RefSeq" id="WP_209366137.1">
    <property type="nucleotide sequence ID" value="NZ_CP046956.1"/>
</dbReference>
<dbReference type="Pfam" id="PF08139">
    <property type="entry name" value="LPAM_1"/>
    <property type="match status" value="1"/>
</dbReference>
<sequence length="180" mass="20597">MKKYLFTFSILLVLFGCSNNPPEESANHSENQSPNNQSELEEDIQTMMEDHDYLAENIIDYEIKDDFVYVFSYIRQTGLSVAVLKTNAGSLEWIMEEKSIETVSLGDPDVNSPVLTVVQSDNPNVKNVKVEGNNAKLIKQTVELADDYNKEVAFWIHFSEMNEDFKDLKNLPSEDVEYID</sequence>
<protein>
    <recommendedName>
        <fullName evidence="4">Lipoprotein</fullName>
    </recommendedName>
</protein>
<dbReference type="InterPro" id="IPR012640">
    <property type="entry name" value="Membr_lipoprot_lipid_attach_CS"/>
</dbReference>
<keyword evidence="3" id="KW-1185">Reference proteome</keyword>
<evidence type="ECO:0008006" key="4">
    <source>
        <dbReference type="Google" id="ProtNLM"/>
    </source>
</evidence>
<gene>
    <name evidence="2" type="ORF">ERJ70_18010</name>
</gene>
<name>A0ABX7VZ47_9BACI</name>
<dbReference type="Proteomes" id="UP000665043">
    <property type="component" value="Chromosome"/>
</dbReference>
<proteinExistence type="predicted"/>
<dbReference type="EMBL" id="CP046956">
    <property type="protein sequence ID" value="QTN01016.1"/>
    <property type="molecule type" value="Genomic_DNA"/>
</dbReference>
<keyword evidence="1" id="KW-0732">Signal</keyword>
<evidence type="ECO:0000313" key="2">
    <source>
        <dbReference type="EMBL" id="QTN01016.1"/>
    </source>
</evidence>
<reference evidence="2 3" key="1">
    <citation type="submission" date="2019-12" db="EMBL/GenBank/DDBJ databases">
        <title>The whole genome sequencing of a strain isolated from a Mars analog, Dalangtan Playa.</title>
        <authorList>
            <person name="Huang T."/>
        </authorList>
    </citation>
    <scope>NUCLEOTIDE SEQUENCE [LARGE SCALE GENOMIC DNA]</scope>
    <source>
        <strain evidence="2 3">DP4-553-S</strain>
    </source>
</reference>
<organism evidence="2 3">
    <name type="scientific">Sediminibacillus dalangtanensis</name>
    <dbReference type="NCBI Taxonomy" id="2729421"/>
    <lineage>
        <taxon>Bacteria</taxon>
        <taxon>Bacillati</taxon>
        <taxon>Bacillota</taxon>
        <taxon>Bacilli</taxon>
        <taxon>Bacillales</taxon>
        <taxon>Bacillaceae</taxon>
        <taxon>Sediminibacillus</taxon>
    </lineage>
</organism>
<evidence type="ECO:0000313" key="3">
    <source>
        <dbReference type="Proteomes" id="UP000665043"/>
    </source>
</evidence>
<evidence type="ECO:0000256" key="1">
    <source>
        <dbReference type="ARBA" id="ARBA00022729"/>
    </source>
</evidence>
<dbReference type="PROSITE" id="PS51257">
    <property type="entry name" value="PROKAR_LIPOPROTEIN"/>
    <property type="match status" value="1"/>
</dbReference>